<dbReference type="Pfam" id="PF00072">
    <property type="entry name" value="Response_reg"/>
    <property type="match status" value="1"/>
</dbReference>
<organism evidence="4">
    <name type="scientific">uncultured Microvirga sp</name>
    <dbReference type="NCBI Taxonomy" id="412392"/>
    <lineage>
        <taxon>Bacteria</taxon>
        <taxon>Pseudomonadati</taxon>
        <taxon>Pseudomonadota</taxon>
        <taxon>Alphaproteobacteria</taxon>
        <taxon>Hyphomicrobiales</taxon>
        <taxon>Methylobacteriaceae</taxon>
        <taxon>Microvirga</taxon>
        <taxon>environmental samples</taxon>
    </lineage>
</organism>
<proteinExistence type="predicted"/>
<dbReference type="InterPro" id="IPR001789">
    <property type="entry name" value="Sig_transdc_resp-reg_receiver"/>
</dbReference>
<accession>A0A6J4LLS3</accession>
<sequence>MVACASATASPGSGSVAKSKSVLLVEDEALLCELMTEALEAQGHRVYTAEDVDGAARLLAQERIDLLFTDLDLARGSSGLTLAHDARAGRPELPIIYTSGRQALAPGQAVPGSVFVPKPYRPAMVCTLVNRLVASEAA</sequence>
<evidence type="ECO:0000313" key="4">
    <source>
        <dbReference type="EMBL" id="CAA9336936.1"/>
    </source>
</evidence>
<feature type="domain" description="Response regulatory" evidence="3">
    <location>
        <begin position="21"/>
        <end position="133"/>
    </location>
</feature>
<keyword evidence="1 2" id="KW-0597">Phosphoprotein</keyword>
<reference evidence="4" key="1">
    <citation type="submission" date="2020-02" db="EMBL/GenBank/DDBJ databases">
        <authorList>
            <person name="Meier V. D."/>
        </authorList>
    </citation>
    <scope>NUCLEOTIDE SEQUENCE</scope>
    <source>
        <strain evidence="4">AVDCRST_MAG90</strain>
    </source>
</reference>
<dbReference type="CDD" id="cd00156">
    <property type="entry name" value="REC"/>
    <property type="match status" value="1"/>
</dbReference>
<evidence type="ECO:0000259" key="3">
    <source>
        <dbReference type="PROSITE" id="PS50110"/>
    </source>
</evidence>
<evidence type="ECO:0000256" key="1">
    <source>
        <dbReference type="ARBA" id="ARBA00022553"/>
    </source>
</evidence>
<dbReference type="PANTHER" id="PTHR44591:SF21">
    <property type="entry name" value="TWO-COMPONENT RESPONSE REGULATOR"/>
    <property type="match status" value="1"/>
</dbReference>
<dbReference type="PROSITE" id="PS50110">
    <property type="entry name" value="RESPONSE_REGULATORY"/>
    <property type="match status" value="1"/>
</dbReference>
<dbReference type="Gene3D" id="3.40.50.2300">
    <property type="match status" value="1"/>
</dbReference>
<protein>
    <submittedName>
        <fullName evidence="4">COG0784: FOG: CheY-like receiver</fullName>
    </submittedName>
</protein>
<dbReference type="AlphaFoldDB" id="A0A6J4LLS3"/>
<evidence type="ECO:0000256" key="2">
    <source>
        <dbReference type="PROSITE-ProRule" id="PRU00169"/>
    </source>
</evidence>
<dbReference type="InterPro" id="IPR011006">
    <property type="entry name" value="CheY-like_superfamily"/>
</dbReference>
<dbReference type="InterPro" id="IPR050595">
    <property type="entry name" value="Bact_response_regulator"/>
</dbReference>
<feature type="modified residue" description="4-aspartylphosphate" evidence="2">
    <location>
        <position position="70"/>
    </location>
</feature>
<dbReference type="SMART" id="SM00448">
    <property type="entry name" value="REC"/>
    <property type="match status" value="1"/>
</dbReference>
<dbReference type="SUPFAM" id="SSF52172">
    <property type="entry name" value="CheY-like"/>
    <property type="match status" value="1"/>
</dbReference>
<dbReference type="PANTHER" id="PTHR44591">
    <property type="entry name" value="STRESS RESPONSE REGULATOR PROTEIN 1"/>
    <property type="match status" value="1"/>
</dbReference>
<dbReference type="EMBL" id="CADCUC010000346">
    <property type="protein sequence ID" value="CAA9336936.1"/>
    <property type="molecule type" value="Genomic_DNA"/>
</dbReference>
<dbReference type="GO" id="GO:0000160">
    <property type="term" value="P:phosphorelay signal transduction system"/>
    <property type="evidence" value="ECO:0007669"/>
    <property type="project" value="InterPro"/>
</dbReference>
<gene>
    <name evidence="4" type="ORF">AVDCRST_MAG90-1812</name>
</gene>
<name>A0A6J4LLS3_9HYPH</name>